<proteinExistence type="predicted"/>
<dbReference type="InterPro" id="IPR038765">
    <property type="entry name" value="Papain-like_cys_pep_sf"/>
</dbReference>
<dbReference type="SUPFAM" id="SSF54001">
    <property type="entry name" value="Cysteine proteinases"/>
    <property type="match status" value="1"/>
</dbReference>
<accession>X1PY21</accession>
<dbReference type="Gene3D" id="3.90.1720.10">
    <property type="entry name" value="endopeptidase domain like (from Nostoc punctiforme)"/>
    <property type="match status" value="1"/>
</dbReference>
<protein>
    <submittedName>
        <fullName evidence="1">Uncharacterized protein</fullName>
    </submittedName>
</protein>
<reference evidence="1" key="1">
    <citation type="journal article" date="2014" name="Front. Microbiol.">
        <title>High frequency of phylogenetically diverse reductive dehalogenase-homologous genes in deep subseafloor sedimentary metagenomes.</title>
        <authorList>
            <person name="Kawai M."/>
            <person name="Futagami T."/>
            <person name="Toyoda A."/>
            <person name="Takaki Y."/>
            <person name="Nishi S."/>
            <person name="Hori S."/>
            <person name="Arai W."/>
            <person name="Tsubouchi T."/>
            <person name="Morono Y."/>
            <person name="Uchiyama I."/>
            <person name="Ito T."/>
            <person name="Fujiyama A."/>
            <person name="Inagaki F."/>
            <person name="Takami H."/>
        </authorList>
    </citation>
    <scope>NUCLEOTIDE SEQUENCE</scope>
    <source>
        <strain evidence="1">Expedition CK06-06</strain>
    </source>
</reference>
<evidence type="ECO:0000313" key="1">
    <source>
        <dbReference type="EMBL" id="GAI60823.1"/>
    </source>
</evidence>
<dbReference type="AlphaFoldDB" id="X1PY21"/>
<organism evidence="1">
    <name type="scientific">marine sediment metagenome</name>
    <dbReference type="NCBI Taxonomy" id="412755"/>
    <lineage>
        <taxon>unclassified sequences</taxon>
        <taxon>metagenomes</taxon>
        <taxon>ecological metagenomes</taxon>
    </lineage>
</organism>
<name>X1PY21_9ZZZZ</name>
<comment type="caution">
    <text evidence="1">The sequence shown here is derived from an EMBL/GenBank/DDBJ whole genome shotgun (WGS) entry which is preliminary data.</text>
</comment>
<dbReference type="EMBL" id="BARW01000194">
    <property type="protein sequence ID" value="GAI60823.1"/>
    <property type="molecule type" value="Genomic_DNA"/>
</dbReference>
<gene>
    <name evidence="1" type="ORF">S12H4_01092</name>
</gene>
<sequence>MIELQPGDIFATKGHGLLGWLSRNLMEPETDRYHFGIILQKWQEDYLILESISKGLSIGRLSFYEGADIKFYRVDCDEDLREAAPLELTRWGRSLYDYLLVTKLIIQGLWLLLWHRRRIRAEELTWSQDNALLCTEAVDIAYDAVGVNIIPIHVCPTPSAFKQAEFDGRIEEIKEGFNG</sequence>